<comment type="caution">
    <text evidence="2">The sequence shown here is derived from an EMBL/GenBank/DDBJ whole genome shotgun (WGS) entry which is preliminary data.</text>
</comment>
<organism evidence="2 3">
    <name type="scientific">Galdieria yellowstonensis</name>
    <dbReference type="NCBI Taxonomy" id="3028027"/>
    <lineage>
        <taxon>Eukaryota</taxon>
        <taxon>Rhodophyta</taxon>
        <taxon>Bangiophyceae</taxon>
        <taxon>Galdieriales</taxon>
        <taxon>Galdieriaceae</taxon>
        <taxon>Galdieria</taxon>
    </lineage>
</organism>
<sequence length="374" mass="42739">MDCLGLCSNGNPEEVSTEASLNGTRNEGTNTCVDAGDELVLANGENVLEEEMKDLNSLYLRGRLYEAIVVTRAQVFILHDVVRQELFQRITNEKFSSTSLLTLSAITFLSLVGTVIHLCFQPFGGWSRWASSLFSSDSHKVFKVLAGFVGYHLLLFITSYIITTAVFLVLHSWTHKQKNRIVKQVALLLSSIEAVLNEVVMDSESFHEVCSNSQWIISQSNNGEEQRVYRKQKRILVVLFSCTSLLREQIKKFEKYIQRESKDRNNSWAYVFFTFPSAVGSSIVASYLLWKTQLIWFNDENCLDMASFYIWSAAVTGLYAWHSSYCSSGTYRHLLNKETENDLKMLREQSEQIFTLWNQIEAAANQLLDNDIIF</sequence>
<keyword evidence="1" id="KW-0812">Transmembrane</keyword>
<feature type="transmembrane region" description="Helical" evidence="1">
    <location>
        <begin position="100"/>
        <end position="124"/>
    </location>
</feature>
<dbReference type="EMBL" id="JANCYU010000009">
    <property type="protein sequence ID" value="KAK4522868.1"/>
    <property type="molecule type" value="Genomic_DNA"/>
</dbReference>
<proteinExistence type="predicted"/>
<keyword evidence="1" id="KW-1133">Transmembrane helix</keyword>
<keyword evidence="3" id="KW-1185">Reference proteome</keyword>
<feature type="transmembrane region" description="Helical" evidence="1">
    <location>
        <begin position="144"/>
        <end position="170"/>
    </location>
</feature>
<name>A0AAV9I5Y1_9RHOD</name>
<reference evidence="2 3" key="1">
    <citation type="submission" date="2022-07" db="EMBL/GenBank/DDBJ databases">
        <title>Genome-wide signatures of adaptation to extreme environments.</title>
        <authorList>
            <person name="Cho C.H."/>
            <person name="Yoon H.S."/>
        </authorList>
    </citation>
    <scope>NUCLEOTIDE SEQUENCE [LARGE SCALE GENOMIC DNA]</scope>
    <source>
        <strain evidence="2 3">108.79 E11</strain>
    </source>
</reference>
<evidence type="ECO:0000313" key="2">
    <source>
        <dbReference type="EMBL" id="KAK4522868.1"/>
    </source>
</evidence>
<keyword evidence="1" id="KW-0472">Membrane</keyword>
<accession>A0AAV9I5Y1</accession>
<gene>
    <name evidence="2" type="ORF">GAYE_PCTG32G0758</name>
</gene>
<dbReference type="Proteomes" id="UP001300502">
    <property type="component" value="Unassembled WGS sequence"/>
</dbReference>
<feature type="transmembrane region" description="Helical" evidence="1">
    <location>
        <begin position="268"/>
        <end position="288"/>
    </location>
</feature>
<evidence type="ECO:0000256" key="1">
    <source>
        <dbReference type="SAM" id="Phobius"/>
    </source>
</evidence>
<protein>
    <submittedName>
        <fullName evidence="2">Uncharacterized protein</fullName>
    </submittedName>
</protein>
<evidence type="ECO:0000313" key="3">
    <source>
        <dbReference type="Proteomes" id="UP001300502"/>
    </source>
</evidence>
<dbReference type="AlphaFoldDB" id="A0AAV9I5Y1"/>
<feature type="transmembrane region" description="Helical" evidence="1">
    <location>
        <begin position="308"/>
        <end position="327"/>
    </location>
</feature>